<keyword evidence="2" id="KW-1133">Transmembrane helix</keyword>
<dbReference type="NCBIfam" id="NF040576">
    <property type="entry name" value="T2SS_GspM_XpsM"/>
    <property type="match status" value="1"/>
</dbReference>
<evidence type="ECO:0000313" key="3">
    <source>
        <dbReference type="EMBL" id="GGZ51103.1"/>
    </source>
</evidence>
<feature type="region of interest" description="Disordered" evidence="1">
    <location>
        <begin position="227"/>
        <end position="260"/>
    </location>
</feature>
<comment type="caution">
    <text evidence="3">The sequence shown here is derived from an EMBL/GenBank/DDBJ whole genome shotgun (WGS) entry which is preliminary data.</text>
</comment>
<protein>
    <submittedName>
        <fullName evidence="3">Protein XpsM</fullName>
    </submittedName>
</protein>
<dbReference type="InterPro" id="IPR034756">
    <property type="entry name" value="T2SSM_b"/>
</dbReference>
<proteinExistence type="predicted"/>
<sequence>MTPVVTDRERWLALGLLVAALLLAYGVLIHPWWTVPMRAVDADIAQLQERRARLAAAVAQAPAVRTRLQDAQQRLATRPGFLPEATAELAMAGLVQRLETVVAQASPGNRSCQISNRSPLQGEGREPYTRVAVQVRLRCGTPELGVVLHALEAGTPRLFVENLNVLAQRFLLQSDGGMPGSGSGSGNNGGIDVSFDLVGYLRPAGTAGTTAPPAAMPVPAMPTPATPAPAGMPGAAPGAPVPAAPTPALPAGMTGGPGAP</sequence>
<feature type="compositionally biased region" description="Low complexity" evidence="1">
    <location>
        <begin position="228"/>
        <end position="238"/>
    </location>
</feature>
<feature type="transmembrane region" description="Helical" evidence="2">
    <location>
        <begin position="12"/>
        <end position="33"/>
    </location>
</feature>
<keyword evidence="2" id="KW-0812">Transmembrane</keyword>
<keyword evidence="2" id="KW-0472">Membrane</keyword>
<gene>
    <name evidence="3" type="primary">xpsM</name>
    <name evidence="3" type="ORF">GCM10008101_00070</name>
</gene>
<evidence type="ECO:0000256" key="1">
    <source>
        <dbReference type="SAM" id="MobiDB-lite"/>
    </source>
</evidence>
<dbReference type="Pfam" id="PF10741">
    <property type="entry name" value="T2SSM_b"/>
    <property type="match status" value="1"/>
</dbReference>
<dbReference type="Proteomes" id="UP000643403">
    <property type="component" value="Unassembled WGS sequence"/>
</dbReference>
<evidence type="ECO:0000256" key="2">
    <source>
        <dbReference type="SAM" id="Phobius"/>
    </source>
</evidence>
<organism evidence="3 4">
    <name type="scientific">Cognatilysobacter xinjiangensis</name>
    <dbReference type="NCBI Taxonomy" id="546892"/>
    <lineage>
        <taxon>Bacteria</taxon>
        <taxon>Pseudomonadati</taxon>
        <taxon>Pseudomonadota</taxon>
        <taxon>Gammaproteobacteria</taxon>
        <taxon>Lysobacterales</taxon>
        <taxon>Lysobacteraceae</taxon>
        <taxon>Cognatilysobacter</taxon>
    </lineage>
</organism>
<reference evidence="4" key="1">
    <citation type="journal article" date="2019" name="Int. J. Syst. Evol. Microbiol.">
        <title>The Global Catalogue of Microorganisms (GCM) 10K type strain sequencing project: providing services to taxonomists for standard genome sequencing and annotation.</title>
        <authorList>
            <consortium name="The Broad Institute Genomics Platform"/>
            <consortium name="The Broad Institute Genome Sequencing Center for Infectious Disease"/>
            <person name="Wu L."/>
            <person name="Ma J."/>
        </authorList>
    </citation>
    <scope>NUCLEOTIDE SEQUENCE [LARGE SCALE GENOMIC DNA]</scope>
    <source>
        <strain evidence="4">KCTC 22558</strain>
    </source>
</reference>
<dbReference type="RefSeq" id="WP_308427400.1">
    <property type="nucleotide sequence ID" value="NZ_BMXY01000001.1"/>
</dbReference>
<dbReference type="EMBL" id="BMXY01000001">
    <property type="protein sequence ID" value="GGZ51103.1"/>
    <property type="molecule type" value="Genomic_DNA"/>
</dbReference>
<evidence type="ECO:0000313" key="4">
    <source>
        <dbReference type="Proteomes" id="UP000643403"/>
    </source>
</evidence>
<feature type="compositionally biased region" description="Pro residues" evidence="1">
    <location>
        <begin position="239"/>
        <end position="248"/>
    </location>
</feature>
<keyword evidence="4" id="KW-1185">Reference proteome</keyword>
<name>A0ABQ3BM02_9GAMM</name>
<accession>A0ABQ3BM02</accession>